<keyword evidence="3" id="KW-0560">Oxidoreductase</keyword>
<dbReference type="SUPFAM" id="SSF51735">
    <property type="entry name" value="NAD(P)-binding Rossmann-fold domains"/>
    <property type="match status" value="1"/>
</dbReference>
<dbReference type="HOGENOM" id="CLU_010194_9_0_1"/>
<dbReference type="Gene3D" id="3.40.50.720">
    <property type="entry name" value="NAD(P)-binding Rossmann-like Domain"/>
    <property type="match status" value="1"/>
</dbReference>
<evidence type="ECO:0000313" key="5">
    <source>
        <dbReference type="EMBL" id="EDR13665.1"/>
    </source>
</evidence>
<proteinExistence type="inferred from homology"/>
<dbReference type="InParanoid" id="B0CV07"/>
<dbReference type="InterPro" id="IPR002347">
    <property type="entry name" value="SDR_fam"/>
</dbReference>
<dbReference type="Proteomes" id="UP000001194">
    <property type="component" value="Unassembled WGS sequence"/>
</dbReference>
<dbReference type="AlphaFoldDB" id="B0CV07"/>
<dbReference type="PRINTS" id="PR00081">
    <property type="entry name" value="GDHRDH"/>
</dbReference>
<keyword evidence="2" id="KW-0521">NADP</keyword>
<organism evidence="6">
    <name type="scientific">Laccaria bicolor (strain S238N-H82 / ATCC MYA-4686)</name>
    <name type="common">Bicoloured deceiver</name>
    <name type="synonym">Laccaria laccata var. bicolor</name>
    <dbReference type="NCBI Taxonomy" id="486041"/>
    <lineage>
        <taxon>Eukaryota</taxon>
        <taxon>Fungi</taxon>
        <taxon>Dikarya</taxon>
        <taxon>Basidiomycota</taxon>
        <taxon>Agaricomycotina</taxon>
        <taxon>Agaricomycetes</taxon>
        <taxon>Agaricomycetidae</taxon>
        <taxon>Agaricales</taxon>
        <taxon>Agaricineae</taxon>
        <taxon>Hydnangiaceae</taxon>
        <taxon>Laccaria</taxon>
    </lineage>
</organism>
<reference evidence="5 6" key="1">
    <citation type="journal article" date="2008" name="Nature">
        <title>The genome of Laccaria bicolor provides insights into mycorrhizal symbiosis.</title>
        <authorList>
            <person name="Martin F."/>
            <person name="Aerts A."/>
            <person name="Ahren D."/>
            <person name="Brun A."/>
            <person name="Danchin E.G.J."/>
            <person name="Duchaussoy F."/>
            <person name="Gibon J."/>
            <person name="Kohler A."/>
            <person name="Lindquist E."/>
            <person name="Pereda V."/>
            <person name="Salamov A."/>
            <person name="Shapiro H.J."/>
            <person name="Wuyts J."/>
            <person name="Blaudez D."/>
            <person name="Buee M."/>
            <person name="Brokstein P."/>
            <person name="Canbaeck B."/>
            <person name="Cohen D."/>
            <person name="Courty P.E."/>
            <person name="Coutinho P.M."/>
            <person name="Delaruelle C."/>
            <person name="Detter J.C."/>
            <person name="Deveau A."/>
            <person name="DiFazio S."/>
            <person name="Duplessis S."/>
            <person name="Fraissinet-Tachet L."/>
            <person name="Lucic E."/>
            <person name="Frey-Klett P."/>
            <person name="Fourrey C."/>
            <person name="Feussner I."/>
            <person name="Gay G."/>
            <person name="Grimwood J."/>
            <person name="Hoegger P.J."/>
            <person name="Jain P."/>
            <person name="Kilaru S."/>
            <person name="Labbe J."/>
            <person name="Lin Y.C."/>
            <person name="Legue V."/>
            <person name="Le Tacon F."/>
            <person name="Marmeisse R."/>
            <person name="Melayah D."/>
            <person name="Montanini B."/>
            <person name="Muratet M."/>
            <person name="Nehls U."/>
            <person name="Niculita-Hirzel H."/>
            <person name="Oudot-Le Secq M.P."/>
            <person name="Peter M."/>
            <person name="Quesneville H."/>
            <person name="Rajashekar B."/>
            <person name="Reich M."/>
            <person name="Rouhier N."/>
            <person name="Schmutz J."/>
            <person name="Yin T."/>
            <person name="Chalot M."/>
            <person name="Henrissat B."/>
            <person name="Kuees U."/>
            <person name="Lucas S."/>
            <person name="Van de Peer Y."/>
            <person name="Podila G.K."/>
            <person name="Polle A."/>
            <person name="Pukkila P.J."/>
            <person name="Richardson P.M."/>
            <person name="Rouze P."/>
            <person name="Sanders I.R."/>
            <person name="Stajich J.E."/>
            <person name="Tunlid A."/>
            <person name="Tuskan G."/>
            <person name="Grigoriev I.V."/>
        </authorList>
    </citation>
    <scope>NUCLEOTIDE SEQUENCE [LARGE SCALE GENOMIC DNA]</scope>
    <source>
        <strain evidence="6">S238N-H82 / ATCC MYA-4686</strain>
    </source>
</reference>
<evidence type="ECO:0000256" key="2">
    <source>
        <dbReference type="ARBA" id="ARBA00022857"/>
    </source>
</evidence>
<keyword evidence="6" id="KW-1185">Reference proteome</keyword>
<gene>
    <name evidence="5" type="ORF">LACBIDRAFT_292481</name>
</gene>
<comment type="similarity">
    <text evidence="1 4">Belongs to the short-chain dehydrogenases/reductases (SDR) family.</text>
</comment>
<dbReference type="PANTHER" id="PTHR43490:SF99">
    <property type="entry name" value="SHORT-CHAIN DEHYDROGENASE_REDUCTASE"/>
    <property type="match status" value="1"/>
</dbReference>
<dbReference type="EMBL" id="DS547093">
    <property type="protein sequence ID" value="EDR13665.1"/>
    <property type="molecule type" value="Genomic_DNA"/>
</dbReference>
<protein>
    <submittedName>
        <fullName evidence="5">Predicted protein</fullName>
    </submittedName>
</protein>
<evidence type="ECO:0000313" key="6">
    <source>
        <dbReference type="Proteomes" id="UP000001194"/>
    </source>
</evidence>
<dbReference type="GeneID" id="6071739"/>
<dbReference type="KEGG" id="lbc:LACBIDRAFT_292481"/>
<dbReference type="PROSITE" id="PS00061">
    <property type="entry name" value="ADH_SHORT"/>
    <property type="match status" value="1"/>
</dbReference>
<dbReference type="PRINTS" id="PR00080">
    <property type="entry name" value="SDRFAMILY"/>
</dbReference>
<dbReference type="PANTHER" id="PTHR43490">
    <property type="entry name" value="(+)-NEOMENTHOL DEHYDROGENASE"/>
    <property type="match status" value="1"/>
</dbReference>
<dbReference type="OrthoDB" id="1933717at2759"/>
<evidence type="ECO:0000256" key="4">
    <source>
        <dbReference type="RuleBase" id="RU000363"/>
    </source>
</evidence>
<evidence type="ECO:0000256" key="1">
    <source>
        <dbReference type="ARBA" id="ARBA00006484"/>
    </source>
</evidence>
<dbReference type="InterPro" id="IPR036291">
    <property type="entry name" value="NAD(P)-bd_dom_sf"/>
</dbReference>
<accession>B0CV07</accession>
<dbReference type="RefSeq" id="XP_001876163.1">
    <property type="nucleotide sequence ID" value="XM_001876128.1"/>
</dbReference>
<name>B0CV07_LACBS</name>
<sequence>MSKVILVTGANSGIGFELTRLLAQMGHTVYLGARNPVAGQEAQDKLYAEGLDGVKFIELDVTNLTTIVAAKEVIQKAEGRLDVLVNNAGVSCMDRPQAASTIDLAIVREAFEPNFFGLIQTTTTLLPLILAAPNGVILNVSTDMASNNHQSKSDYLHFAAYNTSKAAANSYTIALSHDLRKEGIKVNAVTPGYTSTKLNSFGEGGKSVMAGAEILLPWALLDKDGPTGLFIDEHGKEMLW</sequence>
<dbReference type="GO" id="GO:0016491">
    <property type="term" value="F:oxidoreductase activity"/>
    <property type="evidence" value="ECO:0007669"/>
    <property type="project" value="UniProtKB-KW"/>
</dbReference>
<dbReference type="InterPro" id="IPR020904">
    <property type="entry name" value="Sc_DH/Rdtase_CS"/>
</dbReference>
<dbReference type="Pfam" id="PF00106">
    <property type="entry name" value="adh_short"/>
    <property type="match status" value="1"/>
</dbReference>
<dbReference type="STRING" id="486041.B0CV07"/>
<evidence type="ECO:0000256" key="3">
    <source>
        <dbReference type="ARBA" id="ARBA00023002"/>
    </source>
</evidence>